<dbReference type="RefSeq" id="WP_210663508.1">
    <property type="nucleotide sequence ID" value="NZ_JAGKQQ010000002.1"/>
</dbReference>
<dbReference type="Pfam" id="PF14316">
    <property type="entry name" value="DUF4381"/>
    <property type="match status" value="1"/>
</dbReference>
<evidence type="ECO:0000313" key="2">
    <source>
        <dbReference type="EMBL" id="MBP3960965.1"/>
    </source>
</evidence>
<evidence type="ECO:0000256" key="1">
    <source>
        <dbReference type="SAM" id="Phobius"/>
    </source>
</evidence>
<keyword evidence="1" id="KW-1133">Transmembrane helix</keyword>
<dbReference type="Proteomes" id="UP000676565">
    <property type="component" value="Unassembled WGS sequence"/>
</dbReference>
<reference evidence="2 3" key="1">
    <citation type="submission" date="2021-04" db="EMBL/GenBank/DDBJ databases">
        <authorList>
            <person name="Ivanova A."/>
        </authorList>
    </citation>
    <scope>NUCLEOTIDE SEQUENCE [LARGE SCALE GENOMIC DNA]</scope>
    <source>
        <strain evidence="2 3">G18</strain>
    </source>
</reference>
<dbReference type="EMBL" id="JAGKQQ010000002">
    <property type="protein sequence ID" value="MBP3960965.1"/>
    <property type="molecule type" value="Genomic_DNA"/>
</dbReference>
<gene>
    <name evidence="2" type="ORF">J8F10_37565</name>
</gene>
<proteinExistence type="predicted"/>
<name>A0ABS5C684_9BACT</name>
<protein>
    <submittedName>
        <fullName evidence="2">DUF4381 domain-containing protein</fullName>
    </submittedName>
</protein>
<keyword evidence="3" id="KW-1185">Reference proteome</keyword>
<comment type="caution">
    <text evidence="2">The sequence shown here is derived from an EMBL/GenBank/DDBJ whole genome shotgun (WGS) entry which is preliminary data.</text>
</comment>
<organism evidence="2 3">
    <name type="scientific">Gemmata palustris</name>
    <dbReference type="NCBI Taxonomy" id="2822762"/>
    <lineage>
        <taxon>Bacteria</taxon>
        <taxon>Pseudomonadati</taxon>
        <taxon>Planctomycetota</taxon>
        <taxon>Planctomycetia</taxon>
        <taxon>Gemmatales</taxon>
        <taxon>Gemmataceae</taxon>
        <taxon>Gemmata</taxon>
    </lineage>
</organism>
<keyword evidence="1" id="KW-0472">Membrane</keyword>
<evidence type="ECO:0000313" key="3">
    <source>
        <dbReference type="Proteomes" id="UP000676565"/>
    </source>
</evidence>
<accession>A0ABS5C684</accession>
<feature type="transmembrane region" description="Helical" evidence="1">
    <location>
        <begin position="29"/>
        <end position="49"/>
    </location>
</feature>
<keyword evidence="1" id="KW-0812">Transmembrane</keyword>
<sequence length="157" mass="17147">MADTDPGSLDRLHDIAVPPPVSWWPLAPGWYVVAGVALVLFGVGVWAAVDRWRRNRYRRDALRELDLIAHQAPVAVIEIAELLKRTALAAFPRERVASLTGAAWLGFLDATGGTDAFTSGDGRLLGDAIYQRARPGAAPDVPKLAAVVRHWITHHRC</sequence>
<dbReference type="InterPro" id="IPR025489">
    <property type="entry name" value="DUF4381"/>
</dbReference>